<dbReference type="Proteomes" id="UP000037020">
    <property type="component" value="Unassembled WGS sequence"/>
</dbReference>
<organism evidence="1 2">
    <name type="scientific">Streptomyces varsoviensis</name>
    <dbReference type="NCBI Taxonomy" id="67373"/>
    <lineage>
        <taxon>Bacteria</taxon>
        <taxon>Bacillati</taxon>
        <taxon>Actinomycetota</taxon>
        <taxon>Actinomycetes</taxon>
        <taxon>Kitasatosporales</taxon>
        <taxon>Streptomycetaceae</taxon>
        <taxon>Streptomyces</taxon>
    </lineage>
</organism>
<accession>A0ABR5IVR4</accession>
<sequence>MTDFFNPKVQEVNAYTTRDCTAWVRIAAKYIKYHEKHSWLPSSFSNIILSMGHVGHSGKQLDVGDETVVLVGVGKLKKGQKLFVVSYTPVSGGHEDANLTAQTPHGAVAYEMLVPSKSGSDLKMHPTKQQTPAGQWYQYQHIFLLDTDWQKK</sequence>
<evidence type="ECO:0000313" key="1">
    <source>
        <dbReference type="EMBL" id="KOG85253.1"/>
    </source>
</evidence>
<proteinExistence type="predicted"/>
<comment type="caution">
    <text evidence="1">The sequence shown here is derived from an EMBL/GenBank/DDBJ whole genome shotgun (WGS) entry which is preliminary data.</text>
</comment>
<evidence type="ECO:0000313" key="2">
    <source>
        <dbReference type="Proteomes" id="UP000037020"/>
    </source>
</evidence>
<dbReference type="RefSeq" id="WP_030889788.1">
    <property type="nucleotide sequence ID" value="NZ_JBIRHZ010000002.1"/>
</dbReference>
<reference evidence="1 2" key="1">
    <citation type="submission" date="2015-07" db="EMBL/GenBank/DDBJ databases">
        <authorList>
            <person name="Ju K.-S."/>
            <person name="Doroghazi J.R."/>
            <person name="Metcalf W.W."/>
        </authorList>
    </citation>
    <scope>NUCLEOTIDE SEQUENCE [LARGE SCALE GENOMIC DNA]</scope>
    <source>
        <strain evidence="1 2">NRRL B-3589</strain>
    </source>
</reference>
<keyword evidence="2" id="KW-1185">Reference proteome</keyword>
<gene>
    <name evidence="1" type="ORF">ADK38_37720</name>
</gene>
<name>A0ABR5IVR4_9ACTN</name>
<protein>
    <submittedName>
        <fullName evidence="1">Uncharacterized protein</fullName>
    </submittedName>
</protein>
<dbReference type="EMBL" id="LGUT01003545">
    <property type="protein sequence ID" value="KOG85253.1"/>
    <property type="molecule type" value="Genomic_DNA"/>
</dbReference>